<keyword evidence="3" id="KW-0687">Ribonucleoprotein</keyword>
<evidence type="ECO:0000313" key="4">
    <source>
        <dbReference type="EMBL" id="KXS14155.1"/>
    </source>
</evidence>
<dbReference type="InterPro" id="IPR036351">
    <property type="entry name" value="Ribosomal_eL32_sf"/>
</dbReference>
<keyword evidence="5" id="KW-1185">Reference proteome</keyword>
<evidence type="ECO:0000256" key="2">
    <source>
        <dbReference type="ARBA" id="ARBA00022980"/>
    </source>
</evidence>
<evidence type="ECO:0000256" key="1">
    <source>
        <dbReference type="ARBA" id="ARBA00008431"/>
    </source>
</evidence>
<dbReference type="OMA" id="HPSGYEE"/>
<dbReference type="CDD" id="cd00513">
    <property type="entry name" value="Ribosomal_L32_L32e"/>
    <property type="match status" value="1"/>
</dbReference>
<dbReference type="Proteomes" id="UP000070544">
    <property type="component" value="Unassembled WGS sequence"/>
</dbReference>
<dbReference type="PANTHER" id="PTHR23413">
    <property type="entry name" value="60S RIBOSOMAL PROTEIN L32 AND DNA-DIRECTED RNA POLYMERASE II, SUBUNIT N"/>
    <property type="match status" value="1"/>
</dbReference>
<accession>A0A139ACH7</accession>
<dbReference type="PROSITE" id="PS00580">
    <property type="entry name" value="RIBOSOMAL_L32E"/>
    <property type="match status" value="1"/>
</dbReference>
<dbReference type="PANTHER" id="PTHR23413:SF1">
    <property type="entry name" value="RIBOSOMAL PROTEIN L32"/>
    <property type="match status" value="1"/>
</dbReference>
<dbReference type="SMART" id="SM01393">
    <property type="entry name" value="Ribosomal_L32e"/>
    <property type="match status" value="1"/>
</dbReference>
<sequence>MTVTPVNKTKIVKKRTGKFNRFHSDRYMRVPTSWRRPRGIDNRARRRFRGNIPLPKIGYGSNSKTRHLLPSGFYKFSVRSTSDLDLLLMHNRSYAAEVARGVSARERVKIVERAAQLGVRVLNGGAKLRTAENE</sequence>
<dbReference type="EMBL" id="KQ965771">
    <property type="protein sequence ID" value="KXS14155.1"/>
    <property type="molecule type" value="Genomic_DNA"/>
</dbReference>
<dbReference type="OrthoDB" id="268693at2759"/>
<dbReference type="AlphaFoldDB" id="A0A139ACH7"/>
<dbReference type="GO" id="GO:0003735">
    <property type="term" value="F:structural constituent of ribosome"/>
    <property type="evidence" value="ECO:0007669"/>
    <property type="project" value="InterPro"/>
</dbReference>
<organism evidence="4 5">
    <name type="scientific">Gonapodya prolifera (strain JEL478)</name>
    <name type="common">Monoblepharis prolifera</name>
    <dbReference type="NCBI Taxonomy" id="1344416"/>
    <lineage>
        <taxon>Eukaryota</taxon>
        <taxon>Fungi</taxon>
        <taxon>Fungi incertae sedis</taxon>
        <taxon>Chytridiomycota</taxon>
        <taxon>Chytridiomycota incertae sedis</taxon>
        <taxon>Monoblepharidomycetes</taxon>
        <taxon>Monoblepharidales</taxon>
        <taxon>Gonapodyaceae</taxon>
        <taxon>Gonapodya</taxon>
    </lineage>
</organism>
<keyword evidence="2 4" id="KW-0689">Ribosomal protein</keyword>
<evidence type="ECO:0000256" key="3">
    <source>
        <dbReference type="ARBA" id="ARBA00023274"/>
    </source>
</evidence>
<name>A0A139ACH7_GONPJ</name>
<dbReference type="InterPro" id="IPR018263">
    <property type="entry name" value="Ribosomal_eL32_CS"/>
</dbReference>
<dbReference type="STRING" id="1344416.A0A139ACH7"/>
<dbReference type="InterPro" id="IPR001515">
    <property type="entry name" value="Ribosomal_eL32"/>
</dbReference>
<dbReference type="GO" id="GO:0006412">
    <property type="term" value="P:translation"/>
    <property type="evidence" value="ECO:0007669"/>
    <property type="project" value="InterPro"/>
</dbReference>
<proteinExistence type="inferred from homology"/>
<comment type="similarity">
    <text evidence="1">Belongs to the eukaryotic ribosomal protein eL32 family.</text>
</comment>
<dbReference type="SUPFAM" id="SSF52042">
    <property type="entry name" value="Ribosomal protein L32e"/>
    <property type="match status" value="1"/>
</dbReference>
<protein>
    <submittedName>
        <fullName evidence="4">Ribosomal protein L32e</fullName>
    </submittedName>
</protein>
<gene>
    <name evidence="4" type="ORF">M427DRAFT_124490</name>
</gene>
<evidence type="ECO:0000313" key="5">
    <source>
        <dbReference type="Proteomes" id="UP000070544"/>
    </source>
</evidence>
<reference evidence="4 5" key="1">
    <citation type="journal article" date="2015" name="Genome Biol. Evol.">
        <title>Phylogenomic analyses indicate that early fungi evolved digesting cell walls of algal ancestors of land plants.</title>
        <authorList>
            <person name="Chang Y."/>
            <person name="Wang S."/>
            <person name="Sekimoto S."/>
            <person name="Aerts A.L."/>
            <person name="Choi C."/>
            <person name="Clum A."/>
            <person name="LaButti K.M."/>
            <person name="Lindquist E.A."/>
            <person name="Yee Ngan C."/>
            <person name="Ohm R.A."/>
            <person name="Salamov A.A."/>
            <person name="Grigoriev I.V."/>
            <person name="Spatafora J.W."/>
            <person name="Berbee M.L."/>
        </authorList>
    </citation>
    <scope>NUCLEOTIDE SEQUENCE [LARGE SCALE GENOMIC DNA]</scope>
    <source>
        <strain evidence="4 5">JEL478</strain>
    </source>
</reference>
<dbReference type="GO" id="GO:0022625">
    <property type="term" value="C:cytosolic large ribosomal subunit"/>
    <property type="evidence" value="ECO:0007669"/>
    <property type="project" value="EnsemblFungi"/>
</dbReference>
<dbReference type="Pfam" id="PF01655">
    <property type="entry name" value="Ribosomal_L32e"/>
    <property type="match status" value="1"/>
</dbReference>